<dbReference type="GO" id="GO:0004383">
    <property type="term" value="F:guanylate cyclase activity"/>
    <property type="evidence" value="ECO:0007669"/>
    <property type="project" value="TreeGrafter"/>
</dbReference>
<evidence type="ECO:0000256" key="1">
    <source>
        <dbReference type="ARBA" id="ARBA00004370"/>
    </source>
</evidence>
<dbReference type="Proteomes" id="UP000316726">
    <property type="component" value="Chromosome 17"/>
</dbReference>
<dbReference type="Pfam" id="PF00211">
    <property type="entry name" value="Guanylate_cyc"/>
    <property type="match status" value="1"/>
</dbReference>
<evidence type="ECO:0000313" key="10">
    <source>
        <dbReference type="EMBL" id="QDZ25363.1"/>
    </source>
</evidence>
<evidence type="ECO:0000256" key="8">
    <source>
        <dbReference type="SAM" id="Phobius"/>
    </source>
</evidence>
<dbReference type="InterPro" id="IPR018297">
    <property type="entry name" value="A/G_cyclase_CS"/>
</dbReference>
<evidence type="ECO:0000256" key="4">
    <source>
        <dbReference type="ARBA" id="ARBA00022989"/>
    </source>
</evidence>
<dbReference type="SMART" id="SM00044">
    <property type="entry name" value="CYCc"/>
    <property type="match status" value="1"/>
</dbReference>
<keyword evidence="11" id="KW-1185">Reference proteome</keyword>
<feature type="transmembrane region" description="Helical" evidence="8">
    <location>
        <begin position="282"/>
        <end position="305"/>
    </location>
</feature>
<dbReference type="GO" id="GO:0007168">
    <property type="term" value="P:receptor guanylyl cyclase signaling pathway"/>
    <property type="evidence" value="ECO:0007669"/>
    <property type="project" value="TreeGrafter"/>
</dbReference>
<feature type="transmembrane region" description="Helical" evidence="8">
    <location>
        <begin position="188"/>
        <end position="221"/>
    </location>
</feature>
<name>A0A5B8MXR2_9CHLO</name>
<dbReference type="OrthoDB" id="60033at2759"/>
<dbReference type="PROSITE" id="PS00452">
    <property type="entry name" value="GUANYLATE_CYCLASE_1"/>
    <property type="match status" value="1"/>
</dbReference>
<dbReference type="GO" id="GO:0000166">
    <property type="term" value="F:nucleotide binding"/>
    <property type="evidence" value="ECO:0007669"/>
    <property type="project" value="UniProtKB-KW"/>
</dbReference>
<dbReference type="CDD" id="cd07302">
    <property type="entry name" value="CHD"/>
    <property type="match status" value="1"/>
</dbReference>
<keyword evidence="4 8" id="KW-1133">Transmembrane helix</keyword>
<feature type="transmembrane region" description="Helical" evidence="8">
    <location>
        <begin position="61"/>
        <end position="79"/>
    </location>
</feature>
<evidence type="ECO:0000256" key="2">
    <source>
        <dbReference type="ARBA" id="ARBA00022692"/>
    </source>
</evidence>
<comment type="subcellular location">
    <subcellularLocation>
        <location evidence="1">Membrane</location>
    </subcellularLocation>
</comment>
<reference evidence="10 11" key="1">
    <citation type="submission" date="2018-07" db="EMBL/GenBank/DDBJ databases">
        <title>The complete nuclear genome of the prasinophyte Chloropicon primus (CCMP1205).</title>
        <authorList>
            <person name="Pombert J.-F."/>
            <person name="Otis C."/>
            <person name="Turmel M."/>
            <person name="Lemieux C."/>
        </authorList>
    </citation>
    <scope>NUCLEOTIDE SEQUENCE [LARGE SCALE GENOMIC DNA]</scope>
    <source>
        <strain evidence="10 11">CCMP1205</strain>
    </source>
</reference>
<organism evidence="10 11">
    <name type="scientific">Chloropicon primus</name>
    <dbReference type="NCBI Taxonomy" id="1764295"/>
    <lineage>
        <taxon>Eukaryota</taxon>
        <taxon>Viridiplantae</taxon>
        <taxon>Chlorophyta</taxon>
        <taxon>Chloropicophyceae</taxon>
        <taxon>Chloropicales</taxon>
        <taxon>Chloropicaceae</taxon>
        <taxon>Chloropicon</taxon>
    </lineage>
</organism>
<dbReference type="SUPFAM" id="SSF55073">
    <property type="entry name" value="Nucleotide cyclase"/>
    <property type="match status" value="1"/>
</dbReference>
<keyword evidence="6 7" id="KW-0456">Lyase</keyword>
<evidence type="ECO:0000256" key="3">
    <source>
        <dbReference type="ARBA" id="ARBA00022741"/>
    </source>
</evidence>
<feature type="domain" description="Guanylate cyclase" evidence="9">
    <location>
        <begin position="394"/>
        <end position="557"/>
    </location>
</feature>
<evidence type="ECO:0000256" key="6">
    <source>
        <dbReference type="ARBA" id="ARBA00023239"/>
    </source>
</evidence>
<evidence type="ECO:0000256" key="7">
    <source>
        <dbReference type="RuleBase" id="RU000405"/>
    </source>
</evidence>
<comment type="similarity">
    <text evidence="7">Belongs to the adenylyl cyclase class-4/guanylyl cyclase family.</text>
</comment>
<keyword evidence="5 8" id="KW-0472">Membrane</keyword>
<keyword evidence="3" id="KW-0547">Nucleotide-binding</keyword>
<dbReference type="InterPro" id="IPR050401">
    <property type="entry name" value="Cyclic_nucleotide_synthase"/>
</dbReference>
<dbReference type="GO" id="GO:0001653">
    <property type="term" value="F:peptide receptor activity"/>
    <property type="evidence" value="ECO:0007669"/>
    <property type="project" value="TreeGrafter"/>
</dbReference>
<dbReference type="GO" id="GO:0005886">
    <property type="term" value="C:plasma membrane"/>
    <property type="evidence" value="ECO:0007669"/>
    <property type="project" value="TreeGrafter"/>
</dbReference>
<dbReference type="AlphaFoldDB" id="A0A5B8MXR2"/>
<proteinExistence type="inferred from homology"/>
<dbReference type="EMBL" id="CP031050">
    <property type="protein sequence ID" value="QDZ25363.1"/>
    <property type="molecule type" value="Genomic_DNA"/>
</dbReference>
<dbReference type="PROSITE" id="PS50125">
    <property type="entry name" value="GUANYLATE_CYCLASE_2"/>
    <property type="match status" value="1"/>
</dbReference>
<dbReference type="InterPro" id="IPR029787">
    <property type="entry name" value="Nucleotide_cyclase"/>
</dbReference>
<accession>A0A5B8MXR2</accession>
<sequence>MVFLDVFTNIGIKKWMHKEDYDFNEQDASGCPSEYFVLGFKDRNLEEEFLNHVALVNKTRIILGLCVSAAIYASGPFLVEFVQAPVVTALYDSIPEYEYVNKGILRRNMVESYALVTLALVLLLLGLVVVFFLYQTKAVRDKRNVLYALGFFYVPFVFVTAYQYATQDINGGDGFSMGAALNEWVLEIYYGATALVSVLFMGLPFLLTAEIMLLAGLAFLIIIPLENDVVGNVWIGETDDSVLESFYEDIGPLFNTSVGVDLRLVCSASETVRRQCINAWRYNILSPYVILCLIVLSTMVVAYFVEHANRTAFINKKFLTALTRQKEQALVKQKQDQEKLIHSIFPPVIAMDLIVANDEQHLSGETDVLKRIQSLKQNTNKLGRTVARMHQDVTVLFTDIVGFTAMSGTCPPHEVMSFLHTLFSAFDDLIDDDPSDQLWKVETIGDAFMLASGLNVGGGEDGSLNDLSLKSFASRKTPPTSELVSWEATDPGLAATAAVEFGRSAIEEAQLLTMPNGETCAIRAGVHTGNVCSGVVGSRMPRYCLFGDTVNTASRMESTSVAMRVQVSEATHRLVAGDARFAWEERGLVEVKGKGKLKTFLLRSSS</sequence>
<dbReference type="Gene3D" id="3.30.70.1230">
    <property type="entry name" value="Nucleotide cyclase"/>
    <property type="match status" value="1"/>
</dbReference>
<gene>
    <name evidence="10" type="ORF">A3770_17p78810</name>
</gene>
<dbReference type="GO" id="GO:0004016">
    <property type="term" value="F:adenylate cyclase activity"/>
    <property type="evidence" value="ECO:0007669"/>
    <property type="project" value="TreeGrafter"/>
</dbReference>
<dbReference type="InterPro" id="IPR001054">
    <property type="entry name" value="A/G_cyclase"/>
</dbReference>
<dbReference type="GO" id="GO:0035556">
    <property type="term" value="P:intracellular signal transduction"/>
    <property type="evidence" value="ECO:0007669"/>
    <property type="project" value="InterPro"/>
</dbReference>
<evidence type="ECO:0000259" key="9">
    <source>
        <dbReference type="PROSITE" id="PS50125"/>
    </source>
</evidence>
<keyword evidence="2 8" id="KW-0812">Transmembrane</keyword>
<evidence type="ECO:0000256" key="5">
    <source>
        <dbReference type="ARBA" id="ARBA00023136"/>
    </source>
</evidence>
<protein>
    <submittedName>
        <fullName evidence="10">Guanylate cyclase</fullName>
    </submittedName>
</protein>
<dbReference type="PANTHER" id="PTHR11920:SF335">
    <property type="entry name" value="GUANYLATE CYCLASE"/>
    <property type="match status" value="1"/>
</dbReference>
<feature type="transmembrane region" description="Helical" evidence="8">
    <location>
        <begin position="146"/>
        <end position="165"/>
    </location>
</feature>
<feature type="transmembrane region" description="Helical" evidence="8">
    <location>
        <begin position="113"/>
        <end position="134"/>
    </location>
</feature>
<dbReference type="STRING" id="1764295.A0A5B8MXR2"/>
<dbReference type="PANTHER" id="PTHR11920">
    <property type="entry name" value="GUANYLYL CYCLASE"/>
    <property type="match status" value="1"/>
</dbReference>
<evidence type="ECO:0000313" key="11">
    <source>
        <dbReference type="Proteomes" id="UP000316726"/>
    </source>
</evidence>